<protein>
    <submittedName>
        <fullName evidence="1">Uncharacterized protein</fullName>
    </submittedName>
</protein>
<dbReference type="RefSeq" id="WP_406607751.1">
    <property type="nucleotide sequence ID" value="NZ_PFKO01000239.1"/>
</dbReference>
<dbReference type="EMBL" id="PFKO01000239">
    <property type="protein sequence ID" value="PIY32269.1"/>
    <property type="molecule type" value="Genomic_DNA"/>
</dbReference>
<gene>
    <name evidence="1" type="ORF">COZ07_06310</name>
</gene>
<organism evidence="1 2">
    <name type="scientific">Candidatus Infernicultor aquiphilus</name>
    <dbReference type="NCBI Taxonomy" id="1805029"/>
    <lineage>
        <taxon>Bacteria</taxon>
        <taxon>Pseudomonadati</taxon>
        <taxon>Atribacterota</taxon>
        <taxon>Candidatus Phoenicimicrobiia</taxon>
        <taxon>Candidatus Pheonicimicrobiales</taxon>
        <taxon>Candidatus Phoenicimicrobiaceae</taxon>
        <taxon>Candidatus Infernicultor</taxon>
    </lineage>
</organism>
<sequence length="180" mass="20220">MTDFDKHSHLVKISVPIVFQIEGYNRNGQSDSNASNAVVLGSLYNFKNTPGLSNEVRFLFPQITDYPKNVYLDFKFRTDEASGLKFRCDFGWGGNAYGDDAPIKWTKTMKGDGTDFYTIPSGSTGLTVRGVDIKKLINPISGYNFSIFFYFETNPVDAQFYIDRLRVFGTVDLGGAYAKH</sequence>
<reference evidence="1 2" key="1">
    <citation type="submission" date="2017-09" db="EMBL/GenBank/DDBJ databases">
        <title>Depth-based differentiation of microbial function through sediment-hosted aquifers and enrichment of novel symbionts in the deep terrestrial subsurface.</title>
        <authorList>
            <person name="Probst A.J."/>
            <person name="Ladd B."/>
            <person name="Jarett J.K."/>
            <person name="Geller-Mcgrath D.E."/>
            <person name="Sieber C.M."/>
            <person name="Emerson J.B."/>
            <person name="Anantharaman K."/>
            <person name="Thomas B.C."/>
            <person name="Malmstrom R."/>
            <person name="Stieglmeier M."/>
            <person name="Klingl A."/>
            <person name="Woyke T."/>
            <person name="Ryan C.M."/>
            <person name="Banfield J.F."/>
        </authorList>
    </citation>
    <scope>NUCLEOTIDE SEQUENCE [LARGE SCALE GENOMIC DNA]</scope>
    <source>
        <strain evidence="1">CG_4_10_14_3_um_filter_34_13</strain>
    </source>
</reference>
<proteinExistence type="predicted"/>
<evidence type="ECO:0000313" key="1">
    <source>
        <dbReference type="EMBL" id="PIY32269.1"/>
    </source>
</evidence>
<dbReference type="Proteomes" id="UP000230646">
    <property type="component" value="Unassembled WGS sequence"/>
</dbReference>
<comment type="caution">
    <text evidence="1">The sequence shown here is derived from an EMBL/GenBank/DDBJ whole genome shotgun (WGS) entry which is preliminary data.</text>
</comment>
<name>A0A2M7PNT1_9BACT</name>
<evidence type="ECO:0000313" key="2">
    <source>
        <dbReference type="Proteomes" id="UP000230646"/>
    </source>
</evidence>
<accession>A0A2M7PNT1</accession>
<dbReference type="AlphaFoldDB" id="A0A2M7PNT1"/>